<dbReference type="InterPro" id="IPR029196">
    <property type="entry name" value="HAPSTR1-like"/>
</dbReference>
<keyword evidence="2" id="KW-0539">Nucleus</keyword>
<dbReference type="AlphaFoldDB" id="A0A7R9GC92"/>
<accession>A0A7R9GC92</accession>
<protein>
    <submittedName>
        <fullName evidence="4">Uncharacterized protein</fullName>
    </submittedName>
</protein>
<dbReference type="EMBL" id="CAJPEX010000416">
    <property type="protein sequence ID" value="CAG0915581.1"/>
    <property type="molecule type" value="Genomic_DNA"/>
</dbReference>
<comment type="subcellular location">
    <subcellularLocation>
        <location evidence="1">Nucleus</location>
    </subcellularLocation>
</comment>
<dbReference type="Proteomes" id="UP000678499">
    <property type="component" value="Unassembled WGS sequence"/>
</dbReference>
<organism evidence="4">
    <name type="scientific">Notodromas monacha</name>
    <dbReference type="NCBI Taxonomy" id="399045"/>
    <lineage>
        <taxon>Eukaryota</taxon>
        <taxon>Metazoa</taxon>
        <taxon>Ecdysozoa</taxon>
        <taxon>Arthropoda</taxon>
        <taxon>Crustacea</taxon>
        <taxon>Oligostraca</taxon>
        <taxon>Ostracoda</taxon>
        <taxon>Podocopa</taxon>
        <taxon>Podocopida</taxon>
        <taxon>Cypridocopina</taxon>
        <taxon>Cypridoidea</taxon>
        <taxon>Cyprididae</taxon>
        <taxon>Notodromas</taxon>
    </lineage>
</organism>
<dbReference type="OrthoDB" id="5823474at2759"/>
<evidence type="ECO:0000256" key="2">
    <source>
        <dbReference type="ARBA" id="ARBA00023242"/>
    </source>
</evidence>
<name>A0A7R9GC92_9CRUS</name>
<gene>
    <name evidence="4" type="ORF">NMOB1V02_LOCUS3225</name>
</gene>
<proteinExistence type="predicted"/>
<feature type="region of interest" description="Disordered" evidence="3">
    <location>
        <begin position="199"/>
        <end position="262"/>
    </location>
</feature>
<dbReference type="EMBL" id="OA882453">
    <property type="protein sequence ID" value="CAD7275429.1"/>
    <property type="molecule type" value="Genomic_DNA"/>
</dbReference>
<dbReference type="PANTHER" id="PTHR31624">
    <property type="entry name" value="UPF0472 PROTEIN C16ORF72"/>
    <property type="match status" value="1"/>
</dbReference>
<evidence type="ECO:0000313" key="5">
    <source>
        <dbReference type="Proteomes" id="UP000678499"/>
    </source>
</evidence>
<dbReference type="Pfam" id="PF15251">
    <property type="entry name" value="TAPR1-like"/>
    <property type="match status" value="1"/>
</dbReference>
<evidence type="ECO:0000256" key="3">
    <source>
        <dbReference type="SAM" id="MobiDB-lite"/>
    </source>
</evidence>
<dbReference type="InterPro" id="IPR040308">
    <property type="entry name" value="HAPR1"/>
</dbReference>
<sequence length="262" mass="29607">MADDIGDDDHGKFFLRNWEQQCIREFEDDDEEPSLQHQRDLEVLSHGLYHKFQVAATSVAQLYKDRVQGVSVWTPFQNAAGTVTELYKDGNDAIHRSNELGYALGYQKRTRDVVAWVKRKPGHIRREELISFLCGKAAPDVPYGQRLHHVRNSPRLRMSGEQRLNSAPETGNGGAVTEELLHTFQEAISVASFNAAVRTPMPGTGVNQGPTRRRPSPQHYVDLSNFMSKEFASHGLKRPAPPSPTHQDEVMDSPTHKKPRFN</sequence>
<dbReference type="GO" id="GO:0005634">
    <property type="term" value="C:nucleus"/>
    <property type="evidence" value="ECO:0007669"/>
    <property type="project" value="UniProtKB-SubCell"/>
</dbReference>
<reference evidence="4" key="1">
    <citation type="submission" date="2020-11" db="EMBL/GenBank/DDBJ databases">
        <authorList>
            <person name="Tran Van P."/>
        </authorList>
    </citation>
    <scope>NUCLEOTIDE SEQUENCE</scope>
</reference>
<keyword evidence="5" id="KW-1185">Reference proteome</keyword>
<evidence type="ECO:0000256" key="1">
    <source>
        <dbReference type="ARBA" id="ARBA00004123"/>
    </source>
</evidence>
<evidence type="ECO:0000313" key="4">
    <source>
        <dbReference type="EMBL" id="CAD7275429.1"/>
    </source>
</evidence>
<dbReference type="PANTHER" id="PTHR31624:SF4">
    <property type="entry name" value="CHROMOSOME 16 OPEN READING FRAME 72"/>
    <property type="match status" value="1"/>
</dbReference>